<proteinExistence type="predicted"/>
<gene>
    <name evidence="2" type="ORF">AMTR_s00152p00060740</name>
</gene>
<evidence type="ECO:0000313" key="2">
    <source>
        <dbReference type="EMBL" id="ERN08493.1"/>
    </source>
</evidence>
<dbReference type="Gramene" id="ERN08493">
    <property type="protein sequence ID" value="ERN08493"/>
    <property type="gene ID" value="AMTR_s00152p00060740"/>
</dbReference>
<accession>W1PKD1</accession>
<dbReference type="HOGENOM" id="CLU_167099_0_0_1"/>
<dbReference type="EMBL" id="KI393323">
    <property type="protein sequence ID" value="ERN08493.1"/>
    <property type="molecule type" value="Genomic_DNA"/>
</dbReference>
<evidence type="ECO:0000313" key="3">
    <source>
        <dbReference type="Proteomes" id="UP000017836"/>
    </source>
</evidence>
<name>W1PKD1_AMBTC</name>
<keyword evidence="1" id="KW-0812">Transmembrane</keyword>
<keyword evidence="1" id="KW-0472">Membrane</keyword>
<feature type="transmembrane region" description="Helical" evidence="1">
    <location>
        <begin position="44"/>
        <end position="64"/>
    </location>
</feature>
<dbReference type="Proteomes" id="UP000017836">
    <property type="component" value="Unassembled WGS sequence"/>
</dbReference>
<reference evidence="3" key="1">
    <citation type="journal article" date="2013" name="Science">
        <title>The Amborella genome and the evolution of flowering plants.</title>
        <authorList>
            <consortium name="Amborella Genome Project"/>
        </authorList>
    </citation>
    <scope>NUCLEOTIDE SEQUENCE [LARGE SCALE GENOMIC DNA]</scope>
</reference>
<keyword evidence="3" id="KW-1185">Reference proteome</keyword>
<protein>
    <submittedName>
        <fullName evidence="2">Uncharacterized protein</fullName>
    </submittedName>
</protein>
<dbReference type="AlphaFoldDB" id="W1PKD1"/>
<sequence>MSQEQEDVIRFPDEERSAQLEALEANYARVEGEVFQWNSHLTPFSTACVFELMTLMLAINALFLEYSKKCTELDECHQEYLDNLVALRDLEDRMAQTRKIYQSVGASGGCLLKDAIDFL</sequence>
<keyword evidence="1" id="KW-1133">Transmembrane helix</keyword>
<organism evidence="2 3">
    <name type="scientific">Amborella trichopoda</name>
    <dbReference type="NCBI Taxonomy" id="13333"/>
    <lineage>
        <taxon>Eukaryota</taxon>
        <taxon>Viridiplantae</taxon>
        <taxon>Streptophyta</taxon>
        <taxon>Embryophyta</taxon>
        <taxon>Tracheophyta</taxon>
        <taxon>Spermatophyta</taxon>
        <taxon>Magnoliopsida</taxon>
        <taxon>Amborellales</taxon>
        <taxon>Amborellaceae</taxon>
        <taxon>Amborella</taxon>
    </lineage>
</organism>
<evidence type="ECO:0000256" key="1">
    <source>
        <dbReference type="SAM" id="Phobius"/>
    </source>
</evidence>